<dbReference type="AlphaFoldDB" id="D6ZGT6"/>
<proteinExistence type="inferred from homology"/>
<keyword evidence="3" id="KW-0963">Cytoplasm</keyword>
<dbReference type="Gene3D" id="2.30.33.40">
    <property type="entry name" value="GroES chaperonin"/>
    <property type="match status" value="1"/>
</dbReference>
<dbReference type="NCBIfam" id="NF001534">
    <property type="entry name" value="PRK00364.2-5"/>
    <property type="match status" value="1"/>
</dbReference>
<dbReference type="NCBIfam" id="NF001533">
    <property type="entry name" value="PRK00364.2-4"/>
    <property type="match status" value="1"/>
</dbReference>
<reference evidence="6" key="1">
    <citation type="submission" date="2010-03" db="EMBL/GenBank/DDBJ databases">
        <title>Complete sequence of Mobiluncus curtisii ATCC 43063.</title>
        <authorList>
            <person name="Muzny D."/>
            <person name="Qin X."/>
            <person name="Deng J."/>
            <person name="Jiang H."/>
            <person name="Liu Y."/>
            <person name="Qu J."/>
            <person name="Song X.-Z."/>
            <person name="Zhang L."/>
            <person name="Thornton R."/>
            <person name="Coyle M."/>
            <person name="Francisco L."/>
            <person name="Jackson L."/>
            <person name="Javaid M."/>
            <person name="Korchina V."/>
            <person name="Kovar C."/>
            <person name="Mata R."/>
            <person name="Mathew T."/>
            <person name="Ngo R."/>
            <person name="Nguyen L."/>
            <person name="Nguyen N."/>
            <person name="Okwuonu G."/>
            <person name="Ongeri F."/>
            <person name="Pham C."/>
            <person name="Simmons D."/>
            <person name="Wilczek-Boney K."/>
            <person name="Hale W."/>
            <person name="Jakkamsetti A."/>
            <person name="Pham P."/>
            <person name="Ruth R."/>
            <person name="San Lucas F."/>
            <person name="Warren J."/>
            <person name="Zhang J."/>
            <person name="Zhao Z."/>
            <person name="Zhou C."/>
            <person name="Zhu D."/>
            <person name="Lee S."/>
            <person name="Bess C."/>
            <person name="Blankenburg K."/>
            <person name="Forbes L."/>
            <person name="Fu Q."/>
            <person name="Gubbala S."/>
            <person name="Hirani K."/>
            <person name="Jayaseelan J.C."/>
            <person name="Lara F."/>
            <person name="Munidasa M."/>
            <person name="Palculict T."/>
            <person name="Patil S."/>
            <person name="Pu L.-L."/>
            <person name="Saada N."/>
            <person name="Tang L."/>
            <person name="Weissenberger G."/>
            <person name="Zhu Y."/>
            <person name="Hemphill L."/>
            <person name="Shang Y."/>
            <person name="Youmans B."/>
            <person name="Ayvaz T."/>
            <person name="Ross M."/>
            <person name="Santibanez J."/>
            <person name="Aqrawi P."/>
            <person name="Gross S."/>
            <person name="Joshi V."/>
            <person name="Fowler G."/>
            <person name="Nazareth L."/>
            <person name="Reid J."/>
            <person name="Worley K."/>
            <person name="Petrosino J."/>
            <person name="Highlander S."/>
            <person name="Gibbs R."/>
            <person name="Gibbs R."/>
        </authorList>
    </citation>
    <scope>NUCLEOTIDE SEQUENCE [LARGE SCALE GENOMIC DNA]</scope>
    <source>
        <strain evidence="6">ATCC 43063 / DSM 2711 / V125</strain>
    </source>
</reference>
<protein>
    <recommendedName>
        <fullName evidence="3">Co-chaperonin GroES</fullName>
    </recommendedName>
    <alternativeName>
        <fullName evidence="3">10 kDa chaperonin</fullName>
    </alternativeName>
    <alternativeName>
        <fullName evidence="3">Chaperonin-10</fullName>
        <shortName evidence="3">Cpn10</shortName>
    </alternativeName>
</protein>
<dbReference type="GO" id="GO:0046872">
    <property type="term" value="F:metal ion binding"/>
    <property type="evidence" value="ECO:0007669"/>
    <property type="project" value="TreeGrafter"/>
</dbReference>
<comment type="similarity">
    <text evidence="1 3 4">Belongs to the GroES chaperonin family.</text>
</comment>
<dbReference type="GO" id="GO:0051087">
    <property type="term" value="F:protein-folding chaperone binding"/>
    <property type="evidence" value="ECO:0007669"/>
    <property type="project" value="TreeGrafter"/>
</dbReference>
<dbReference type="EMBL" id="CP001992">
    <property type="protein sequence ID" value="ADI67844.1"/>
    <property type="molecule type" value="Genomic_DNA"/>
</dbReference>
<dbReference type="PRINTS" id="PR00297">
    <property type="entry name" value="CHAPERONIN10"/>
</dbReference>
<evidence type="ECO:0000256" key="3">
    <source>
        <dbReference type="HAMAP-Rule" id="MF_00580"/>
    </source>
</evidence>
<comment type="subcellular location">
    <subcellularLocation>
        <location evidence="3">Cytoplasm</location>
    </subcellularLocation>
</comment>
<dbReference type="Proteomes" id="UP000006742">
    <property type="component" value="Chromosome"/>
</dbReference>
<dbReference type="STRING" id="548479.HMPREF0573_11525"/>
<dbReference type="CDD" id="cd00320">
    <property type="entry name" value="cpn10"/>
    <property type="match status" value="1"/>
</dbReference>
<dbReference type="InterPro" id="IPR011032">
    <property type="entry name" value="GroES-like_sf"/>
</dbReference>
<evidence type="ECO:0000256" key="4">
    <source>
        <dbReference type="RuleBase" id="RU000535"/>
    </source>
</evidence>
<dbReference type="SMART" id="SM00883">
    <property type="entry name" value="Cpn10"/>
    <property type="match status" value="1"/>
</dbReference>
<dbReference type="PANTHER" id="PTHR10772:SF58">
    <property type="entry name" value="CO-CHAPERONIN GROES"/>
    <property type="match status" value="1"/>
</dbReference>
<organism evidence="5 6">
    <name type="scientific">Mobiluncus curtisii (strain ATCC 43063 / DSM 2711 / V125)</name>
    <name type="common">Falcivibrio vaginalis</name>
    <dbReference type="NCBI Taxonomy" id="548479"/>
    <lineage>
        <taxon>Bacteria</taxon>
        <taxon>Bacillati</taxon>
        <taxon>Actinomycetota</taxon>
        <taxon>Actinomycetes</taxon>
        <taxon>Actinomycetales</taxon>
        <taxon>Actinomycetaceae</taxon>
        <taxon>Mobiluncus</taxon>
    </lineage>
</organism>
<keyword evidence="2 3" id="KW-0143">Chaperone</keyword>
<dbReference type="KEGG" id="mcu:HMPREF0573_11525"/>
<comment type="function">
    <text evidence="3 4">Together with the chaperonin GroEL, plays an essential role in assisting protein folding. The GroEL-GroES system forms a nano-cage that allows encapsulation of the non-native substrate proteins and provides a physical environment optimized to promote and accelerate protein folding. GroES binds to the apical surface of the GroEL ring, thereby capping the opening of the GroEL channel.</text>
</comment>
<dbReference type="PANTHER" id="PTHR10772">
    <property type="entry name" value="10 KDA HEAT SHOCK PROTEIN"/>
    <property type="match status" value="1"/>
</dbReference>
<dbReference type="InterPro" id="IPR037124">
    <property type="entry name" value="Chaperonin_GroES_sf"/>
</dbReference>
<dbReference type="Pfam" id="PF00166">
    <property type="entry name" value="Cpn10"/>
    <property type="match status" value="1"/>
</dbReference>
<evidence type="ECO:0000256" key="2">
    <source>
        <dbReference type="ARBA" id="ARBA00023186"/>
    </source>
</evidence>
<evidence type="ECO:0000313" key="6">
    <source>
        <dbReference type="Proteomes" id="UP000006742"/>
    </source>
</evidence>
<name>D6ZGT6_MOBCV</name>
<dbReference type="GO" id="GO:0005524">
    <property type="term" value="F:ATP binding"/>
    <property type="evidence" value="ECO:0007669"/>
    <property type="project" value="InterPro"/>
</dbReference>
<dbReference type="NCBIfam" id="NF001530">
    <property type="entry name" value="PRK00364.1-6"/>
    <property type="match status" value="1"/>
</dbReference>
<evidence type="ECO:0000313" key="5">
    <source>
        <dbReference type="EMBL" id="ADI67844.1"/>
    </source>
</evidence>
<accession>D6ZGT6</accession>
<dbReference type="GO" id="GO:0044183">
    <property type="term" value="F:protein folding chaperone"/>
    <property type="evidence" value="ECO:0007669"/>
    <property type="project" value="InterPro"/>
</dbReference>
<sequence>MVKYHQKLRERAIAVSVCIKPLEDRVVIKQLEAETVTASGLVIPDMAKEKPQEGTVVAVGPGRVDDKGVRVPMDVKEGDKVIYAKYGGTEVKYQGEEYVILSARDLLAVVE</sequence>
<dbReference type="NCBIfam" id="NF001531">
    <property type="entry name" value="PRK00364.2-2"/>
    <property type="match status" value="1"/>
</dbReference>
<comment type="subunit">
    <text evidence="3">Heptamer of 7 subunits arranged in a ring. Interacts with the chaperonin GroEL.</text>
</comment>
<dbReference type="GO" id="GO:0005737">
    <property type="term" value="C:cytoplasm"/>
    <property type="evidence" value="ECO:0007669"/>
    <property type="project" value="UniProtKB-SubCell"/>
</dbReference>
<keyword evidence="6" id="KW-1185">Reference proteome</keyword>
<dbReference type="SUPFAM" id="SSF50129">
    <property type="entry name" value="GroES-like"/>
    <property type="match status" value="1"/>
</dbReference>
<evidence type="ECO:0000256" key="1">
    <source>
        <dbReference type="ARBA" id="ARBA00006975"/>
    </source>
</evidence>
<dbReference type="eggNOG" id="COG0234">
    <property type="taxonomic scope" value="Bacteria"/>
</dbReference>
<dbReference type="PROSITE" id="PS00681">
    <property type="entry name" value="CHAPERONINS_CPN10"/>
    <property type="match status" value="1"/>
</dbReference>
<dbReference type="FunFam" id="2.30.33.40:FF:000001">
    <property type="entry name" value="10 kDa chaperonin"/>
    <property type="match status" value="1"/>
</dbReference>
<gene>
    <name evidence="3 5" type="primary">groS</name>
    <name evidence="3" type="synonym">groES</name>
    <name evidence="5" type="ordered locus">HMPREF0573_11525</name>
</gene>
<dbReference type="InterPro" id="IPR018369">
    <property type="entry name" value="Chaprnonin_Cpn10_CS"/>
</dbReference>
<dbReference type="HOGENOM" id="CLU_132825_2_0_11"/>
<dbReference type="InterPro" id="IPR020818">
    <property type="entry name" value="Chaperonin_GroES"/>
</dbReference>
<dbReference type="HAMAP" id="MF_00580">
    <property type="entry name" value="CH10"/>
    <property type="match status" value="1"/>
</dbReference>
<dbReference type="GO" id="GO:0051082">
    <property type="term" value="F:unfolded protein binding"/>
    <property type="evidence" value="ECO:0007669"/>
    <property type="project" value="TreeGrafter"/>
</dbReference>